<reference evidence="8" key="1">
    <citation type="submission" date="2019-03" db="EMBL/GenBank/DDBJ databases">
        <title>Single cell metagenomics reveals metabolic interactions within the superorganism composed of flagellate Streblomastix strix and complex community of Bacteroidetes bacteria on its surface.</title>
        <authorList>
            <person name="Treitli S.C."/>
            <person name="Kolisko M."/>
            <person name="Husnik F."/>
            <person name="Keeling P."/>
            <person name="Hampl V."/>
        </authorList>
    </citation>
    <scope>NUCLEOTIDE SEQUENCE</scope>
    <source>
        <strain evidence="8">STM</strain>
    </source>
</reference>
<comment type="subcellular location">
    <subcellularLocation>
        <location evidence="1">Cell membrane</location>
        <topology evidence="1">Multi-pass membrane protein</topology>
    </subcellularLocation>
</comment>
<gene>
    <name evidence="8" type="ORF">EZS27_034189</name>
</gene>
<feature type="transmembrane region" description="Helical" evidence="6">
    <location>
        <begin position="39"/>
        <end position="59"/>
    </location>
</feature>
<evidence type="ECO:0000256" key="5">
    <source>
        <dbReference type="ARBA" id="ARBA00023136"/>
    </source>
</evidence>
<dbReference type="GO" id="GO:0005886">
    <property type="term" value="C:plasma membrane"/>
    <property type="evidence" value="ECO:0007669"/>
    <property type="project" value="UniProtKB-SubCell"/>
</dbReference>
<evidence type="ECO:0000256" key="3">
    <source>
        <dbReference type="ARBA" id="ARBA00022692"/>
    </source>
</evidence>
<evidence type="ECO:0000259" key="7">
    <source>
        <dbReference type="Pfam" id="PF13396"/>
    </source>
</evidence>
<evidence type="ECO:0000256" key="1">
    <source>
        <dbReference type="ARBA" id="ARBA00004651"/>
    </source>
</evidence>
<keyword evidence="5 6" id="KW-0472">Membrane</keyword>
<sequence>MSIVYTQILSVIFEIIYFVLIVGAIIVVVLDNRNPLKTIAWVLVLAFLPFIGLFFYFFLGGSMRRRRLINKKKHNRLLRKPKMEYLAQEAYEVPKEYVRLIQLFRNINQAFPYEGNRVEIYTNGYAKLQTLLRELKKARHHIHIEYYLI</sequence>
<organism evidence="8">
    <name type="scientific">termite gut metagenome</name>
    <dbReference type="NCBI Taxonomy" id="433724"/>
    <lineage>
        <taxon>unclassified sequences</taxon>
        <taxon>metagenomes</taxon>
        <taxon>organismal metagenomes</taxon>
    </lineage>
</organism>
<dbReference type="InterPro" id="IPR027379">
    <property type="entry name" value="CLS_N"/>
</dbReference>
<feature type="domain" description="Cardiolipin synthase N-terminal" evidence="7">
    <location>
        <begin position="19"/>
        <end position="61"/>
    </location>
</feature>
<evidence type="ECO:0000313" key="8">
    <source>
        <dbReference type="EMBL" id="KAA6315335.1"/>
    </source>
</evidence>
<evidence type="ECO:0000256" key="6">
    <source>
        <dbReference type="SAM" id="Phobius"/>
    </source>
</evidence>
<keyword evidence="3 6" id="KW-0812">Transmembrane</keyword>
<accession>A0A5J4Q0M8</accession>
<evidence type="ECO:0000256" key="2">
    <source>
        <dbReference type="ARBA" id="ARBA00022475"/>
    </source>
</evidence>
<dbReference type="GO" id="GO:0016740">
    <property type="term" value="F:transferase activity"/>
    <property type="evidence" value="ECO:0007669"/>
    <property type="project" value="UniProtKB-KW"/>
</dbReference>
<feature type="non-terminal residue" evidence="8">
    <location>
        <position position="149"/>
    </location>
</feature>
<protein>
    <submittedName>
        <fullName evidence="8">Major cardiolipin synthase ClsA</fullName>
        <ecNumber evidence="8">2.7.8.-</ecNumber>
    </submittedName>
</protein>
<evidence type="ECO:0000256" key="4">
    <source>
        <dbReference type="ARBA" id="ARBA00022989"/>
    </source>
</evidence>
<proteinExistence type="predicted"/>
<dbReference type="EMBL" id="SNRY01005289">
    <property type="protein sequence ID" value="KAA6315335.1"/>
    <property type="molecule type" value="Genomic_DNA"/>
</dbReference>
<dbReference type="Pfam" id="PF13396">
    <property type="entry name" value="PLDc_N"/>
    <property type="match status" value="1"/>
</dbReference>
<keyword evidence="8" id="KW-0808">Transferase</keyword>
<dbReference type="SUPFAM" id="SSF56024">
    <property type="entry name" value="Phospholipase D/nuclease"/>
    <property type="match status" value="1"/>
</dbReference>
<keyword evidence="2" id="KW-1003">Cell membrane</keyword>
<keyword evidence="4 6" id="KW-1133">Transmembrane helix</keyword>
<dbReference type="AlphaFoldDB" id="A0A5J4Q0M8"/>
<name>A0A5J4Q0M8_9ZZZZ</name>
<comment type="caution">
    <text evidence="8">The sequence shown here is derived from an EMBL/GenBank/DDBJ whole genome shotgun (WGS) entry which is preliminary data.</text>
</comment>
<feature type="transmembrane region" description="Helical" evidence="6">
    <location>
        <begin position="7"/>
        <end position="27"/>
    </location>
</feature>
<dbReference type="EC" id="2.7.8.-" evidence="8"/>